<protein>
    <submittedName>
        <fullName evidence="1">Uncharacterized protein</fullName>
    </submittedName>
</protein>
<sequence>MGYSREFPGVFRAKLQRIKQAKPTTVVPKGTHVRARVHWVKPRYLAQVELTEGRGITFFGI</sequence>
<evidence type="ECO:0000313" key="2">
    <source>
        <dbReference type="Proteomes" id="UP000321085"/>
    </source>
</evidence>
<dbReference type="EMBL" id="BJYU01000291">
    <property type="protein sequence ID" value="GEO19000.1"/>
    <property type="molecule type" value="Genomic_DNA"/>
</dbReference>
<reference evidence="1 2" key="1">
    <citation type="submission" date="2019-07" db="EMBL/GenBank/DDBJ databases">
        <title>Whole genome shotgun sequence of Microvirga aerophila NBRC 106136.</title>
        <authorList>
            <person name="Hosoyama A."/>
            <person name="Uohara A."/>
            <person name="Ohji S."/>
            <person name="Ichikawa N."/>
        </authorList>
    </citation>
    <scope>NUCLEOTIDE SEQUENCE [LARGE SCALE GENOMIC DNA]</scope>
    <source>
        <strain evidence="1 2">NBRC 106136</strain>
    </source>
</reference>
<keyword evidence="2" id="KW-1185">Reference proteome</keyword>
<name>A0A512C458_9HYPH</name>
<dbReference type="AlphaFoldDB" id="A0A512C458"/>
<accession>A0A512C458</accession>
<organism evidence="1 2">
    <name type="scientific">Microvirga aerophila</name>
    <dbReference type="NCBI Taxonomy" id="670291"/>
    <lineage>
        <taxon>Bacteria</taxon>
        <taxon>Pseudomonadati</taxon>
        <taxon>Pseudomonadota</taxon>
        <taxon>Alphaproteobacteria</taxon>
        <taxon>Hyphomicrobiales</taxon>
        <taxon>Methylobacteriaceae</taxon>
        <taxon>Microvirga</taxon>
    </lineage>
</organism>
<evidence type="ECO:0000313" key="1">
    <source>
        <dbReference type="EMBL" id="GEO19000.1"/>
    </source>
</evidence>
<gene>
    <name evidence="1" type="ORF">MAE02_66960</name>
</gene>
<comment type="caution">
    <text evidence="1">The sequence shown here is derived from an EMBL/GenBank/DDBJ whole genome shotgun (WGS) entry which is preliminary data.</text>
</comment>
<dbReference type="Proteomes" id="UP000321085">
    <property type="component" value="Unassembled WGS sequence"/>
</dbReference>
<proteinExistence type="predicted"/>